<keyword evidence="15" id="KW-1185">Reference proteome</keyword>
<evidence type="ECO:0000256" key="5">
    <source>
        <dbReference type="ARBA" id="ARBA00022692"/>
    </source>
</evidence>
<comment type="subunit">
    <text evidence="10">Interacts with TamB to form the translocation and assembly module (TAM).</text>
</comment>
<evidence type="ECO:0000256" key="3">
    <source>
        <dbReference type="ARBA" id="ARBA00015419"/>
    </source>
</evidence>
<evidence type="ECO:0000313" key="14">
    <source>
        <dbReference type="EMBL" id="MBZ6067861.1"/>
    </source>
</evidence>
<protein>
    <recommendedName>
        <fullName evidence="3">Translocation and assembly module subunit TamA</fullName>
    </recommendedName>
    <alternativeName>
        <fullName evidence="9">Autotransporter assembly factor TamA</fullName>
    </alternativeName>
</protein>
<evidence type="ECO:0000259" key="12">
    <source>
        <dbReference type="Pfam" id="PF07244"/>
    </source>
</evidence>
<comment type="subcellular location">
    <subcellularLocation>
        <location evidence="1">Cell outer membrane</location>
    </subcellularLocation>
</comment>
<evidence type="ECO:0000256" key="8">
    <source>
        <dbReference type="ARBA" id="ARBA00023237"/>
    </source>
</evidence>
<evidence type="ECO:0000256" key="7">
    <source>
        <dbReference type="ARBA" id="ARBA00023136"/>
    </source>
</evidence>
<dbReference type="Pfam" id="PF07244">
    <property type="entry name" value="POTRA"/>
    <property type="match status" value="1"/>
</dbReference>
<feature type="domain" description="Bacterial surface antigen (D15)" evidence="11">
    <location>
        <begin position="277"/>
        <end position="580"/>
    </location>
</feature>
<dbReference type="PANTHER" id="PTHR12815">
    <property type="entry name" value="SORTING AND ASSEMBLY MACHINERY SAMM50 PROTEIN FAMILY MEMBER"/>
    <property type="match status" value="1"/>
</dbReference>
<dbReference type="InterPro" id="IPR000184">
    <property type="entry name" value="Bac_surfAg_D15"/>
</dbReference>
<dbReference type="Pfam" id="PF17243">
    <property type="entry name" value="POTRA_TamA_1"/>
    <property type="match status" value="1"/>
</dbReference>
<evidence type="ECO:0000256" key="6">
    <source>
        <dbReference type="ARBA" id="ARBA00022729"/>
    </source>
</evidence>
<dbReference type="Gene3D" id="2.40.160.50">
    <property type="entry name" value="membrane protein fhac: a member of the omp85/tpsb transporter family"/>
    <property type="match status" value="1"/>
</dbReference>
<feature type="domain" description="POTRA" evidence="12">
    <location>
        <begin position="133"/>
        <end position="192"/>
    </location>
</feature>
<accession>A0ABS7VFP0</accession>
<dbReference type="Proteomes" id="UP000774958">
    <property type="component" value="Unassembled WGS sequence"/>
</dbReference>
<dbReference type="InterPro" id="IPR035243">
    <property type="entry name" value="TamA_POTRA_Dom_1"/>
</dbReference>
<organism evidence="14 15">
    <name type="scientific">Aeromonas schubertii</name>
    <dbReference type="NCBI Taxonomy" id="652"/>
    <lineage>
        <taxon>Bacteria</taxon>
        <taxon>Pseudomonadati</taxon>
        <taxon>Pseudomonadota</taxon>
        <taxon>Gammaproteobacteria</taxon>
        <taxon>Aeromonadales</taxon>
        <taxon>Aeromonadaceae</taxon>
        <taxon>Aeromonas</taxon>
    </lineage>
</organism>
<evidence type="ECO:0000259" key="13">
    <source>
        <dbReference type="Pfam" id="PF17243"/>
    </source>
</evidence>
<keyword evidence="7" id="KW-0472">Membrane</keyword>
<comment type="caution">
    <text evidence="14">The sequence shown here is derived from an EMBL/GenBank/DDBJ whole genome shotgun (WGS) entry which is preliminary data.</text>
</comment>
<gene>
    <name evidence="14" type="ORF">LA374_16840</name>
</gene>
<evidence type="ECO:0000256" key="1">
    <source>
        <dbReference type="ARBA" id="ARBA00004442"/>
    </source>
</evidence>
<keyword evidence="6" id="KW-0732">Signal</keyword>
<evidence type="ECO:0000313" key="15">
    <source>
        <dbReference type="Proteomes" id="UP000774958"/>
    </source>
</evidence>
<keyword evidence="4" id="KW-1134">Transmembrane beta strand</keyword>
<evidence type="ECO:0000256" key="4">
    <source>
        <dbReference type="ARBA" id="ARBA00022452"/>
    </source>
</evidence>
<reference evidence="14 15" key="1">
    <citation type="submission" date="2021-09" db="EMBL/GenBank/DDBJ databases">
        <title>Aeromonas schubertii isolated from Asian sea bass.</title>
        <authorList>
            <person name="Pinpimai K."/>
        </authorList>
    </citation>
    <scope>NUCLEOTIDE SEQUENCE [LARGE SCALE GENOMIC DNA]</scope>
    <source>
        <strain evidence="14 15">CHULA2021a</strain>
    </source>
</reference>
<keyword evidence="5" id="KW-0812">Transmembrane</keyword>
<dbReference type="Gene3D" id="3.10.20.310">
    <property type="entry name" value="membrane protein fhac"/>
    <property type="match status" value="3"/>
</dbReference>
<proteinExistence type="inferred from homology"/>
<name>A0ABS7VFP0_9GAMM</name>
<evidence type="ECO:0000256" key="2">
    <source>
        <dbReference type="ARBA" id="ARBA00010248"/>
    </source>
</evidence>
<evidence type="ECO:0000259" key="11">
    <source>
        <dbReference type="Pfam" id="PF01103"/>
    </source>
</evidence>
<evidence type="ECO:0000256" key="10">
    <source>
        <dbReference type="ARBA" id="ARBA00093548"/>
    </source>
</evidence>
<dbReference type="InterPro" id="IPR039910">
    <property type="entry name" value="D15-like"/>
</dbReference>
<dbReference type="EMBL" id="JAIRBT010000028">
    <property type="protein sequence ID" value="MBZ6067861.1"/>
    <property type="molecule type" value="Genomic_DNA"/>
</dbReference>
<dbReference type="InterPro" id="IPR010827">
    <property type="entry name" value="BamA/TamA_POTRA"/>
</dbReference>
<sequence>MQHDWNQGWRGQGALLRIICALAMLLLAPTLAAAQLTYRVEGLKGEAKDNVEAYLNGLPTYQERQYRAAREKIREVTRQGLQAVGYYSPKIQLSLDKERAGRVRIAVKPGEPVLVRHLDILLRGAAAHDEAYSRLLDSLPLKEGEPFHHGKYESIKGSLGNLGLSRGYFDARITKSEVKVMPEQKAADILIVYDSGVRYHYGAISYEATPEAVKLIRPLIRIKTGEPYLAITLAEMSQDISSTGLFRETDIRPRLADASNGVVPMQVTLSPREKHEVELGLGYSTDEGPRMSASWEKPWINRHGHKLKSDIKISQPKAEVSLDYQIPVGNPLQDYYSVLGGFKHEQMNDTRSDLTTVGVHRWKKRPDGWDRDVYLRLLYEDYEQGEDMGNSLLLLPGVSWSRLRLRGGILPDWGDRQQLLVEASATEWGSDTSFLRVWGRSKWLRTLGDDHRFLFRAEQGAIIGDSFTEVPSSLRFFTGGDQTVRGYGYETISPKDSQGRLLGARYVSAGSIEYNYRVNESWLGALFVDAGTATNDYSEPWKIGTGVGVRWVTPIGMVRVDVAVGISEEDKPWRIHFALGPEL</sequence>
<evidence type="ECO:0000256" key="9">
    <source>
        <dbReference type="ARBA" id="ARBA00033063"/>
    </source>
</evidence>
<comment type="similarity">
    <text evidence="2">Belongs to the TamA family.</text>
</comment>
<keyword evidence="8" id="KW-0998">Cell outer membrane</keyword>
<dbReference type="PANTHER" id="PTHR12815:SF47">
    <property type="entry name" value="TRANSLOCATION AND ASSEMBLY MODULE SUBUNIT TAMA"/>
    <property type="match status" value="1"/>
</dbReference>
<feature type="domain" description="TamA POTRA" evidence="13">
    <location>
        <begin position="38"/>
        <end position="109"/>
    </location>
</feature>
<dbReference type="Pfam" id="PF01103">
    <property type="entry name" value="Omp85"/>
    <property type="match status" value="1"/>
</dbReference>